<dbReference type="RefSeq" id="XP_075087879.1">
    <property type="nucleotide sequence ID" value="XM_075231778.1"/>
</dbReference>
<dbReference type="Proteomes" id="UP000790787">
    <property type="component" value="Chromosome 15"/>
</dbReference>
<reference evidence="1" key="1">
    <citation type="journal article" date="2014" name="Nat. Commun.">
        <title>The tobacco genome sequence and its comparison with those of tomato and potato.</title>
        <authorList>
            <person name="Sierro N."/>
            <person name="Battey J.N."/>
            <person name="Ouadi S."/>
            <person name="Bakaher N."/>
            <person name="Bovet L."/>
            <person name="Willig A."/>
            <person name="Goepfert S."/>
            <person name="Peitsch M.C."/>
            <person name="Ivanov N.V."/>
        </authorList>
    </citation>
    <scope>NUCLEOTIDE SEQUENCE [LARGE SCALE GENOMIC DNA]</scope>
</reference>
<evidence type="ECO:0000313" key="2">
    <source>
        <dbReference type="RefSeq" id="XP_075087879.1"/>
    </source>
</evidence>
<evidence type="ECO:0000313" key="1">
    <source>
        <dbReference type="Proteomes" id="UP000790787"/>
    </source>
</evidence>
<keyword evidence="1" id="KW-1185">Reference proteome</keyword>
<protein>
    <submittedName>
        <fullName evidence="2">Uncharacterized protein LOC107807033</fullName>
    </submittedName>
</protein>
<reference evidence="2" key="2">
    <citation type="submission" date="2025-08" db="UniProtKB">
        <authorList>
            <consortium name="RefSeq"/>
        </authorList>
    </citation>
    <scope>IDENTIFICATION</scope>
    <source>
        <tissue evidence="2">Leaf</tissue>
    </source>
</reference>
<organism evidence="1 2">
    <name type="scientific">Nicotiana tabacum</name>
    <name type="common">Common tobacco</name>
    <dbReference type="NCBI Taxonomy" id="4097"/>
    <lineage>
        <taxon>Eukaryota</taxon>
        <taxon>Viridiplantae</taxon>
        <taxon>Streptophyta</taxon>
        <taxon>Embryophyta</taxon>
        <taxon>Tracheophyta</taxon>
        <taxon>Spermatophyta</taxon>
        <taxon>Magnoliopsida</taxon>
        <taxon>eudicotyledons</taxon>
        <taxon>Gunneridae</taxon>
        <taxon>Pentapetalae</taxon>
        <taxon>asterids</taxon>
        <taxon>lamiids</taxon>
        <taxon>Solanales</taxon>
        <taxon>Solanaceae</taxon>
        <taxon>Nicotianoideae</taxon>
        <taxon>Nicotianeae</taxon>
        <taxon>Nicotiana</taxon>
    </lineage>
</organism>
<name>A0AC58SSC7_TOBAC</name>
<proteinExistence type="predicted"/>
<gene>
    <name evidence="2" type="primary">LOC107807033</name>
</gene>
<sequence length="271" mass="31434">MGDLETGKGLNQELGLVRAGDTRWGSHYKSFGNFILLFDSIVDVLDTLVEDASTLDERAKKKEHDILIPNFDEPCANSERLRRKLVDHTTLHHYRVDVFYKIIDWQLQELNGHFNEVTSDLFHGVACMNPVDSFSSFDITKIVRMAKLYPDDFDEFNLRVLENQLTNYIVDVRDINQRFSNLGGLDELSKKLVETKKYITYPLVLCLVKLALLLLVVTATVERVFSAMKFIKNDLRNRINDELLDGCIVPYVEKKYFVLFLTRLLEKLCFQ</sequence>
<accession>A0AC58SSC7</accession>